<dbReference type="GO" id="GO:0005524">
    <property type="term" value="F:ATP binding"/>
    <property type="evidence" value="ECO:0007669"/>
    <property type="project" value="UniProtKB-KW"/>
</dbReference>
<dbReference type="PANTHER" id="PTHR11255">
    <property type="entry name" value="DIACYLGLYCEROL KINASE"/>
    <property type="match status" value="1"/>
</dbReference>
<dbReference type="Proteomes" id="UP000197138">
    <property type="component" value="Unassembled WGS sequence"/>
</dbReference>
<dbReference type="Pfam" id="PF00609">
    <property type="entry name" value="DAGK_acc"/>
    <property type="match status" value="1"/>
</dbReference>
<dbReference type="InterPro" id="IPR000756">
    <property type="entry name" value="Diacylglycerol_kin_accessory"/>
</dbReference>
<keyword evidence="5 8" id="KW-0418">Kinase</keyword>
<dbReference type="Gene3D" id="3.40.50.10330">
    <property type="entry name" value="Probable inorganic polyphosphate/atp-NAD kinase, domain 1"/>
    <property type="match status" value="1"/>
</dbReference>
<protein>
    <recommendedName>
        <fullName evidence="8">Diacylglycerol kinase</fullName>
        <shortName evidence="8">DAG kinase</shortName>
        <ecNumber evidence="8">2.7.1.107</ecNumber>
    </recommendedName>
</protein>
<dbReference type="SMART" id="SM00046">
    <property type="entry name" value="DAGKc"/>
    <property type="match status" value="1"/>
</dbReference>
<evidence type="ECO:0000313" key="12">
    <source>
        <dbReference type="Proteomes" id="UP000197138"/>
    </source>
</evidence>
<evidence type="ECO:0000256" key="1">
    <source>
        <dbReference type="ARBA" id="ARBA00009280"/>
    </source>
</evidence>
<dbReference type="GO" id="GO:0004143">
    <property type="term" value="F:ATP-dependent diacylglycerol kinase activity"/>
    <property type="evidence" value="ECO:0007669"/>
    <property type="project" value="UniProtKB-EC"/>
</dbReference>
<evidence type="ECO:0000256" key="8">
    <source>
        <dbReference type="RuleBase" id="RU361128"/>
    </source>
</evidence>
<evidence type="ECO:0000259" key="10">
    <source>
        <dbReference type="PROSITE" id="PS50146"/>
    </source>
</evidence>
<dbReference type="Pfam" id="PF00781">
    <property type="entry name" value="DAGK_cat"/>
    <property type="match status" value="1"/>
</dbReference>
<keyword evidence="6 8" id="KW-0067">ATP-binding</keyword>
<keyword evidence="7" id="KW-0346">Stress response</keyword>
<dbReference type="GO" id="GO:0016020">
    <property type="term" value="C:membrane"/>
    <property type="evidence" value="ECO:0007669"/>
    <property type="project" value="TreeGrafter"/>
</dbReference>
<comment type="subunit">
    <text evidence="2">Monomer.</text>
</comment>
<evidence type="ECO:0000256" key="9">
    <source>
        <dbReference type="SAM" id="MobiDB-lite"/>
    </source>
</evidence>
<comment type="similarity">
    <text evidence="1 8">Belongs to the eukaryotic diacylglycerol kinase family.</text>
</comment>
<sequence>MTCRPPWLAALHRHWRPQWSLAGTSVLIGALPNSNDATGNPTLWRLHPALDAGDLARDPANGDGCSGGCGCSKEIDTDNADCPICPVLVFINSKSGGQLGGDLLVTYRTLLSEHQVFDLTQQAPDKALRMIYVNLERLKLEGDKLASKIEERLRIIVAGGDGTAGWLLGVVCDLKLRLPPPVATMPLGTGNNLPFAFGWGKRNPGTDRCSVETFLDQVMKAKEMNVDNWHILMRMKAPKEGSFDPIAPLDLPHSLHAFSRVSTTDELSMARMLYYCLLYLLTSNGMDAQVSYAFHSERKLHPEKFTNQLVNQSTYMKLGCTQGWFAASLFHPAAENIGQLAQVKIMKNGHWQDLSIPSRSIICLNLPSFSGGLNPWGTPKARRSRDRDFTPPYVDDGLIEVVGFRDAWHGLVLLAPNGHGTRLAQAHRIMFKFHKGGADHTYMRIDGEPWKQPLPVDDETVVVEISQLGQVKMLATQDCISRSISNPLATGSHHKTDEEDADEGDDHSLHSSGEEWRKFGAAETFKLPDGFDITHLS</sequence>
<evidence type="ECO:0000256" key="5">
    <source>
        <dbReference type="ARBA" id="ARBA00022777"/>
    </source>
</evidence>
<feature type="domain" description="DAGKc" evidence="10">
    <location>
        <begin position="82"/>
        <end position="235"/>
    </location>
</feature>
<dbReference type="EC" id="2.7.1.107" evidence="8"/>
<keyword evidence="3 8" id="KW-0808">Transferase</keyword>
<dbReference type="InterPro" id="IPR037607">
    <property type="entry name" value="DGK"/>
</dbReference>
<comment type="caution">
    <text evidence="11">The sequence shown here is derived from an EMBL/GenBank/DDBJ whole genome shotgun (WGS) entry which is preliminary data.</text>
</comment>
<gene>
    <name evidence="11" type="ORF">CDL15_Pgr023323</name>
</gene>
<accession>A0A218Y1M1</accession>
<evidence type="ECO:0000256" key="6">
    <source>
        <dbReference type="ARBA" id="ARBA00022840"/>
    </source>
</evidence>
<dbReference type="AlphaFoldDB" id="A0A218Y1M1"/>
<evidence type="ECO:0000313" key="11">
    <source>
        <dbReference type="EMBL" id="OWM90990.1"/>
    </source>
</evidence>
<dbReference type="PANTHER" id="PTHR11255:SF98">
    <property type="entry name" value="DIACYLGLYCEROL KINASE 5"/>
    <property type="match status" value="1"/>
</dbReference>
<dbReference type="PROSITE" id="PS50146">
    <property type="entry name" value="DAGK"/>
    <property type="match status" value="1"/>
</dbReference>
<evidence type="ECO:0000256" key="3">
    <source>
        <dbReference type="ARBA" id="ARBA00022679"/>
    </source>
</evidence>
<evidence type="ECO:0000256" key="7">
    <source>
        <dbReference type="ARBA" id="ARBA00023016"/>
    </source>
</evidence>
<proteinExistence type="inferred from homology"/>
<name>A0A218Y1M1_PUNGR</name>
<evidence type="ECO:0000256" key="4">
    <source>
        <dbReference type="ARBA" id="ARBA00022741"/>
    </source>
</evidence>
<dbReference type="GO" id="GO:0007200">
    <property type="term" value="P:phospholipase C-activating G protein-coupled receptor signaling pathway"/>
    <property type="evidence" value="ECO:0007669"/>
    <property type="project" value="InterPro"/>
</dbReference>
<evidence type="ECO:0000256" key="2">
    <source>
        <dbReference type="ARBA" id="ARBA00011245"/>
    </source>
</evidence>
<dbReference type="InterPro" id="IPR016064">
    <property type="entry name" value="NAD/diacylglycerol_kinase_sf"/>
</dbReference>
<dbReference type="InterPro" id="IPR017438">
    <property type="entry name" value="ATP-NAD_kinase_N"/>
</dbReference>
<keyword evidence="4 8" id="KW-0547">Nucleotide-binding</keyword>
<dbReference type="SUPFAM" id="SSF111331">
    <property type="entry name" value="NAD kinase/diacylglycerol kinase-like"/>
    <property type="match status" value="1"/>
</dbReference>
<comment type="catalytic activity">
    <reaction evidence="8">
        <text>a 1,2-diacyl-sn-glycerol + ATP = a 1,2-diacyl-sn-glycero-3-phosphate + ADP + H(+)</text>
        <dbReference type="Rhea" id="RHEA:10272"/>
        <dbReference type="ChEBI" id="CHEBI:15378"/>
        <dbReference type="ChEBI" id="CHEBI:17815"/>
        <dbReference type="ChEBI" id="CHEBI:30616"/>
        <dbReference type="ChEBI" id="CHEBI:58608"/>
        <dbReference type="ChEBI" id="CHEBI:456216"/>
        <dbReference type="EC" id="2.7.1.107"/>
    </reaction>
</comment>
<dbReference type="EMBL" id="MTKT01000420">
    <property type="protein sequence ID" value="OWM90990.1"/>
    <property type="molecule type" value="Genomic_DNA"/>
</dbReference>
<reference evidence="12" key="1">
    <citation type="journal article" date="2017" name="Plant J.">
        <title>The pomegranate (Punica granatum L.) genome and the genomics of punicalagin biosynthesis.</title>
        <authorList>
            <person name="Qin G."/>
            <person name="Xu C."/>
            <person name="Ming R."/>
            <person name="Tang H."/>
            <person name="Guyot R."/>
            <person name="Kramer E.M."/>
            <person name="Hu Y."/>
            <person name="Yi X."/>
            <person name="Qi Y."/>
            <person name="Xu X."/>
            <person name="Gao Z."/>
            <person name="Pan H."/>
            <person name="Jian J."/>
            <person name="Tian Y."/>
            <person name="Yue Z."/>
            <person name="Xu Y."/>
        </authorList>
    </citation>
    <scope>NUCLEOTIDE SEQUENCE [LARGE SCALE GENOMIC DNA]</scope>
    <source>
        <strain evidence="12">cv. Dabenzi</strain>
    </source>
</reference>
<dbReference type="FunFam" id="3.40.50.10330:FF:000016">
    <property type="entry name" value="Diacylglycerol kinase"/>
    <property type="match status" value="1"/>
</dbReference>
<dbReference type="InterPro" id="IPR001206">
    <property type="entry name" value="Diacylglycerol_kinase_cat_dom"/>
</dbReference>
<organism evidence="11 12">
    <name type="scientific">Punica granatum</name>
    <name type="common">Pomegranate</name>
    <dbReference type="NCBI Taxonomy" id="22663"/>
    <lineage>
        <taxon>Eukaryota</taxon>
        <taxon>Viridiplantae</taxon>
        <taxon>Streptophyta</taxon>
        <taxon>Embryophyta</taxon>
        <taxon>Tracheophyta</taxon>
        <taxon>Spermatophyta</taxon>
        <taxon>Magnoliopsida</taxon>
        <taxon>eudicotyledons</taxon>
        <taxon>Gunneridae</taxon>
        <taxon>Pentapetalae</taxon>
        <taxon>rosids</taxon>
        <taxon>malvids</taxon>
        <taxon>Myrtales</taxon>
        <taxon>Lythraceae</taxon>
        <taxon>Punica</taxon>
    </lineage>
</organism>
<dbReference type="SMART" id="SM00045">
    <property type="entry name" value="DAGKa"/>
    <property type="match status" value="1"/>
</dbReference>
<feature type="region of interest" description="Disordered" evidence="9">
    <location>
        <begin position="485"/>
        <end position="512"/>
    </location>
</feature>